<protein>
    <submittedName>
        <fullName evidence="3">M56 family metallopeptidase</fullName>
    </submittedName>
</protein>
<evidence type="ECO:0000259" key="2">
    <source>
        <dbReference type="Pfam" id="PF05569"/>
    </source>
</evidence>
<dbReference type="EMBL" id="JAEMEF010000015">
    <property type="protein sequence ID" value="MBL7560947.1"/>
    <property type="molecule type" value="Genomic_DNA"/>
</dbReference>
<feature type="domain" description="Peptidase M56" evidence="2">
    <location>
        <begin position="73"/>
        <end position="251"/>
    </location>
</feature>
<sequence>MEYILKASAIIILFYTCYKLFLQRETFFQANRWFLLIGLFTAIALPLIVIPIYIEYTPTPIQYHQTTNNTTITQPIIQETTFDYWTLLPIVYLLGALFVTIKITLQFWSLHKLLKHQKTIKQGAFKHVQINKQIAPFSFFKTIVYNPYQFSKQELKHIITHEKIHASQNHTIDNIIAQIATILFWFNPCIWWYKKALQQNLEFIADHEAQNKTECAKSYQTALLKASLNTSQLAITNNFYQSLIKKRIVMLQKSKSKKSNLLKLTIILPFLALFLMSFNTKEVYIANAEIQQHPVNTETFIITSKSTDQEIQAIKSKLESKLNHLEVKFSNIKRTQNQDIISLTIATKNIDQFEFTKHVAFDKLDNSPINTTILKVVDKQLLINNDKNKSVITITEDWITTSPVTMKQASGNTNVIHVPNNGDNIKLKTDNTKEEPLNVVNGKIVNKKETNLNT</sequence>
<feature type="transmembrane region" description="Helical" evidence="1">
    <location>
        <begin position="260"/>
        <end position="278"/>
    </location>
</feature>
<evidence type="ECO:0000313" key="3">
    <source>
        <dbReference type="EMBL" id="MBL7560947.1"/>
    </source>
</evidence>
<feature type="transmembrane region" description="Helical" evidence="1">
    <location>
        <begin position="90"/>
        <end position="110"/>
    </location>
</feature>
<dbReference type="Pfam" id="PF05569">
    <property type="entry name" value="Peptidase_M56"/>
    <property type="match status" value="1"/>
</dbReference>
<evidence type="ECO:0000313" key="4">
    <source>
        <dbReference type="Proteomes" id="UP000605013"/>
    </source>
</evidence>
<name>A0ABS1WPC0_9FLAO</name>
<keyword evidence="1" id="KW-0812">Transmembrane</keyword>
<evidence type="ECO:0000256" key="1">
    <source>
        <dbReference type="SAM" id="Phobius"/>
    </source>
</evidence>
<dbReference type="CDD" id="cd07341">
    <property type="entry name" value="M56_BlaR1_MecR1_like"/>
    <property type="match status" value="1"/>
</dbReference>
<organism evidence="3 4">
    <name type="scientific">Olleya sediminilitoris</name>
    <dbReference type="NCBI Taxonomy" id="2795739"/>
    <lineage>
        <taxon>Bacteria</taxon>
        <taxon>Pseudomonadati</taxon>
        <taxon>Bacteroidota</taxon>
        <taxon>Flavobacteriia</taxon>
        <taxon>Flavobacteriales</taxon>
        <taxon>Flavobacteriaceae</taxon>
    </lineage>
</organism>
<keyword evidence="1" id="KW-1133">Transmembrane helix</keyword>
<dbReference type="PANTHER" id="PTHR34978">
    <property type="entry name" value="POSSIBLE SENSOR-TRANSDUCER PROTEIN BLAR"/>
    <property type="match status" value="1"/>
</dbReference>
<proteinExistence type="predicted"/>
<keyword evidence="4" id="KW-1185">Reference proteome</keyword>
<reference evidence="3 4" key="1">
    <citation type="submission" date="2020-12" db="EMBL/GenBank/DDBJ databases">
        <title>Olleya sediminilitoris sp. nov., isolated from a tidal flat.</title>
        <authorList>
            <person name="Park S."/>
            <person name="Yoon J.-H."/>
        </authorList>
    </citation>
    <scope>NUCLEOTIDE SEQUENCE [LARGE SCALE GENOMIC DNA]</scope>
    <source>
        <strain evidence="3 4">YSTF-M6</strain>
    </source>
</reference>
<feature type="transmembrane region" description="Helical" evidence="1">
    <location>
        <begin position="6"/>
        <end position="22"/>
    </location>
</feature>
<gene>
    <name evidence="3" type="ORF">JAO71_14155</name>
</gene>
<comment type="caution">
    <text evidence="3">The sequence shown here is derived from an EMBL/GenBank/DDBJ whole genome shotgun (WGS) entry which is preliminary data.</text>
</comment>
<dbReference type="InterPro" id="IPR008756">
    <property type="entry name" value="Peptidase_M56"/>
</dbReference>
<keyword evidence="1" id="KW-0472">Membrane</keyword>
<dbReference type="PANTHER" id="PTHR34978:SF3">
    <property type="entry name" value="SLR0241 PROTEIN"/>
    <property type="match status" value="1"/>
</dbReference>
<dbReference type="RefSeq" id="WP_203001460.1">
    <property type="nucleotide sequence ID" value="NZ_JAEMEF010000015.1"/>
</dbReference>
<dbReference type="InterPro" id="IPR052173">
    <property type="entry name" value="Beta-lactam_resp_regulator"/>
</dbReference>
<feature type="transmembrane region" description="Helical" evidence="1">
    <location>
        <begin position="34"/>
        <end position="54"/>
    </location>
</feature>
<dbReference type="Proteomes" id="UP000605013">
    <property type="component" value="Unassembled WGS sequence"/>
</dbReference>
<accession>A0ABS1WPC0</accession>